<feature type="compositionally biased region" description="Basic and acidic residues" evidence="5">
    <location>
        <begin position="337"/>
        <end position="347"/>
    </location>
</feature>
<dbReference type="Proteomes" id="UP000009046">
    <property type="component" value="Unassembled WGS sequence"/>
</dbReference>
<keyword evidence="4" id="KW-0539">Nucleus</keyword>
<proteinExistence type="predicted"/>
<feature type="region of interest" description="Disordered" evidence="5">
    <location>
        <begin position="230"/>
        <end position="279"/>
    </location>
</feature>
<dbReference type="KEGG" id="phu:Phum_PHUM339230"/>
<dbReference type="OrthoDB" id="10033786at2759"/>
<dbReference type="GeneID" id="8231831"/>
<feature type="region of interest" description="Disordered" evidence="5">
    <location>
        <begin position="312"/>
        <end position="381"/>
    </location>
</feature>
<name>E0VNQ1_PEDHC</name>
<keyword evidence="2" id="KW-0677">Repeat</keyword>
<dbReference type="VEuPathDB" id="VectorBase:PHUM339230"/>
<accession>E0VNQ1</accession>
<dbReference type="InterPro" id="IPR025894">
    <property type="entry name" value="Mtf2_C_dom"/>
</dbReference>
<keyword evidence="9" id="KW-1185">Reference proteome</keyword>
<feature type="compositionally biased region" description="Low complexity" evidence="5">
    <location>
        <begin position="452"/>
        <end position="461"/>
    </location>
</feature>
<feature type="compositionally biased region" description="Gly residues" evidence="5">
    <location>
        <begin position="535"/>
        <end position="548"/>
    </location>
</feature>
<evidence type="ECO:0000256" key="2">
    <source>
        <dbReference type="ARBA" id="ARBA00022737"/>
    </source>
</evidence>
<evidence type="ECO:0000313" key="9">
    <source>
        <dbReference type="Proteomes" id="UP000009046"/>
    </source>
</evidence>
<organism>
    <name type="scientific">Pediculus humanus subsp. corporis</name>
    <name type="common">Body louse</name>
    <dbReference type="NCBI Taxonomy" id="121224"/>
    <lineage>
        <taxon>Eukaryota</taxon>
        <taxon>Metazoa</taxon>
        <taxon>Ecdysozoa</taxon>
        <taxon>Arthropoda</taxon>
        <taxon>Hexapoda</taxon>
        <taxon>Insecta</taxon>
        <taxon>Pterygota</taxon>
        <taxon>Neoptera</taxon>
        <taxon>Paraneoptera</taxon>
        <taxon>Psocodea</taxon>
        <taxon>Troctomorpha</taxon>
        <taxon>Phthiraptera</taxon>
        <taxon>Anoplura</taxon>
        <taxon>Pediculidae</taxon>
        <taxon>Pediculus</taxon>
    </lineage>
</organism>
<dbReference type="eggNOG" id="KOG4323">
    <property type="taxonomic scope" value="Eukaryota"/>
</dbReference>
<dbReference type="EMBL" id="AAZO01003944">
    <property type="status" value="NOT_ANNOTATED_CDS"/>
    <property type="molecule type" value="Genomic_DNA"/>
</dbReference>
<dbReference type="GO" id="GO:0005634">
    <property type="term" value="C:nucleus"/>
    <property type="evidence" value="ECO:0007669"/>
    <property type="project" value="UniProtKB-SubCell"/>
</dbReference>
<dbReference type="EnsemblMetazoa" id="PHUM339230-RA">
    <property type="protein sequence ID" value="PHUM339230-PA"/>
    <property type="gene ID" value="PHUM339230"/>
</dbReference>
<evidence type="ECO:0000256" key="5">
    <source>
        <dbReference type="SAM" id="MobiDB-lite"/>
    </source>
</evidence>
<dbReference type="HOGENOM" id="CLU_457339_0_0_1"/>
<dbReference type="RefSeq" id="XP_002427745.1">
    <property type="nucleotide sequence ID" value="XM_002427700.1"/>
</dbReference>
<evidence type="ECO:0000256" key="1">
    <source>
        <dbReference type="ARBA" id="ARBA00004123"/>
    </source>
</evidence>
<reference evidence="7" key="2">
    <citation type="submission" date="2007-04" db="EMBL/GenBank/DDBJ databases">
        <title>The genome of the human body louse.</title>
        <authorList>
            <consortium name="The Human Body Louse Genome Consortium"/>
            <person name="Kirkness E."/>
            <person name="Walenz B."/>
            <person name="Hass B."/>
            <person name="Bruggner R."/>
            <person name="Strausberg R."/>
        </authorList>
    </citation>
    <scope>NUCLEOTIDE SEQUENCE</scope>
    <source>
        <strain evidence="7">USDA</strain>
    </source>
</reference>
<evidence type="ECO:0000313" key="7">
    <source>
        <dbReference type="EMBL" id="EEB15007.1"/>
    </source>
</evidence>
<feature type="compositionally biased region" description="Basic and acidic residues" evidence="5">
    <location>
        <begin position="508"/>
        <end position="517"/>
    </location>
</feature>
<reference evidence="7" key="1">
    <citation type="submission" date="2007-04" db="EMBL/GenBank/DDBJ databases">
        <title>Annotation of Pediculus humanus corporis strain USDA.</title>
        <authorList>
            <person name="Kirkness E."/>
            <person name="Hannick L."/>
            <person name="Hass B."/>
            <person name="Bruggner R."/>
            <person name="Lawson D."/>
            <person name="Bidwell S."/>
            <person name="Joardar V."/>
            <person name="Caler E."/>
            <person name="Walenz B."/>
            <person name="Inman J."/>
            <person name="Schobel S."/>
            <person name="Galinsky K."/>
            <person name="Amedeo P."/>
            <person name="Strausberg R."/>
        </authorList>
    </citation>
    <scope>NUCLEOTIDE SEQUENCE</scope>
    <source>
        <strain evidence="7">USDA</strain>
    </source>
</reference>
<feature type="domain" description="Polycomb-like MTF2 factor 2 C-terminal" evidence="6">
    <location>
        <begin position="551"/>
        <end position="594"/>
    </location>
</feature>
<dbReference type="AlphaFoldDB" id="E0VNQ1"/>
<dbReference type="CTD" id="8231831"/>
<dbReference type="STRING" id="121224.E0VNQ1"/>
<dbReference type="Pfam" id="PF14061">
    <property type="entry name" value="Mtf2_C"/>
    <property type="match status" value="1"/>
</dbReference>
<keyword evidence="3" id="KW-0156">Chromatin regulator</keyword>
<dbReference type="InParanoid" id="E0VNQ1"/>
<evidence type="ECO:0000256" key="3">
    <source>
        <dbReference type="ARBA" id="ARBA00022853"/>
    </source>
</evidence>
<gene>
    <name evidence="8" type="primary">8231831</name>
    <name evidence="7" type="ORF">Phum_PHUM339230</name>
</gene>
<reference evidence="8" key="3">
    <citation type="submission" date="2020-05" db="UniProtKB">
        <authorList>
            <consortium name="EnsemblMetazoa"/>
        </authorList>
    </citation>
    <scope>IDENTIFICATION</scope>
    <source>
        <strain evidence="8">USDA</strain>
    </source>
</reference>
<dbReference type="EMBL" id="DS235341">
    <property type="protein sequence ID" value="EEB15007.1"/>
    <property type="molecule type" value="Genomic_DNA"/>
</dbReference>
<evidence type="ECO:0000259" key="6">
    <source>
        <dbReference type="Pfam" id="PF14061"/>
    </source>
</evidence>
<evidence type="ECO:0000256" key="4">
    <source>
        <dbReference type="ARBA" id="ARBA00023242"/>
    </source>
</evidence>
<feature type="region of interest" description="Disordered" evidence="5">
    <location>
        <begin position="444"/>
        <end position="549"/>
    </location>
</feature>
<dbReference type="GO" id="GO:0006325">
    <property type="term" value="P:chromatin organization"/>
    <property type="evidence" value="ECO:0007669"/>
    <property type="project" value="UniProtKB-KW"/>
</dbReference>
<protein>
    <recommendedName>
        <fullName evidence="6">Polycomb-like MTF2 factor 2 C-terminal domain-containing protein</fullName>
    </recommendedName>
</protein>
<sequence>MEIEKQSEPDSTTLEKYVRQQFRKDEDVLCLNSKDGCFYLEFLDNTKMWSSFKDLKSFAPQEPEICYVCKEAQVKDENNIIVCKCERECQQESHEVNSSTEYYGRGLVKRSTPFPVSEQANNLDTRFRSHAVRKARRLLNKNLKRKKKTAAAAAADTSVLQSRVNVESSTEEKKNDDKISHKNFPQTFEGFIQLRKRRMKIHAKQNNLEIRKRPQRNLLEARLNSTESKLYNPFTPVDNSEAKRNRNAVQENKRSEISSFKKSKSKQAKSCEQKHKNVKPKLVQKTIYDSFNLRSAEKQKYEMSMALLPKCKVKESDQTSGDSKSNSVKSGRGRRSVRSESLDRTPVESDLIDSSDDEASSRGTLEPFIPTPKDFEGQNNPFRSVNDLISFHPSTTVPSVNPPITLPLPLKTVICHNDRPRLKKRQLSEEDIIIDRNGLVKRRRRHRKNHMTTTTTSGGSTASKSAQIGPGGGGKSSRKHWTVRSEKKTLQPLINNSRNFALNGRQLRARDSLKMDKSIPSSQTSPIRQSPTKDGSGGGGGVNGGGGPLTEDLESSVKYFFGAASRILSGEKYEIRAKRVTFDGRLQCIIDWKGLPT</sequence>
<evidence type="ECO:0000313" key="8">
    <source>
        <dbReference type="EnsemblMetazoa" id="PHUM339230-PA"/>
    </source>
</evidence>
<feature type="compositionally biased region" description="Polar residues" evidence="5">
    <location>
        <begin position="519"/>
        <end position="533"/>
    </location>
</feature>
<comment type="subcellular location">
    <subcellularLocation>
        <location evidence="1">Nucleus</location>
    </subcellularLocation>
</comment>